<dbReference type="RefSeq" id="WP_008873911.1">
    <property type="nucleotide sequence ID" value="NZ_CAUM01000054.1"/>
</dbReference>
<dbReference type="OrthoDB" id="7916800at2"/>
<protein>
    <submittedName>
        <fullName evidence="2">Uncharacterized protein</fullName>
    </submittedName>
</protein>
<accession>M5EL97</accession>
<sequence>MPNQALRQSEIENLQYISTMTNELLQMAEASRFPMIAYLLGMAYAEAFDALRGGRPVRQMASMPRRSALQQKAVRTQSVGT</sequence>
<keyword evidence="3" id="KW-1185">Reference proteome</keyword>
<evidence type="ECO:0000256" key="1">
    <source>
        <dbReference type="SAM" id="MobiDB-lite"/>
    </source>
</evidence>
<feature type="compositionally biased region" description="Polar residues" evidence="1">
    <location>
        <begin position="68"/>
        <end position="81"/>
    </location>
</feature>
<proteinExistence type="predicted"/>
<dbReference type="STRING" id="1297569.MESS2_1470009"/>
<gene>
    <name evidence="2" type="ORF">MESS2_1470009</name>
</gene>
<feature type="region of interest" description="Disordered" evidence="1">
    <location>
        <begin position="61"/>
        <end position="81"/>
    </location>
</feature>
<reference evidence="2 3" key="1">
    <citation type="submission" date="2013-02" db="EMBL/GenBank/DDBJ databases">
        <authorList>
            <person name="Genoscope - CEA"/>
        </authorList>
    </citation>
    <scope>NUCLEOTIDE SEQUENCE [LARGE SCALE GENOMIC DNA]</scope>
    <source>
        <strain evidence="2 3">STM 2683</strain>
    </source>
</reference>
<dbReference type="EMBL" id="CAUM01000054">
    <property type="protein sequence ID" value="CCV04948.1"/>
    <property type="molecule type" value="Genomic_DNA"/>
</dbReference>
<evidence type="ECO:0000313" key="2">
    <source>
        <dbReference type="EMBL" id="CCV04948.1"/>
    </source>
</evidence>
<comment type="caution">
    <text evidence="2">The sequence shown here is derived from an EMBL/GenBank/DDBJ whole genome shotgun (WGS) entry which is preliminary data.</text>
</comment>
<evidence type="ECO:0000313" key="3">
    <source>
        <dbReference type="Proteomes" id="UP000012062"/>
    </source>
</evidence>
<name>M5EL97_9HYPH</name>
<organism evidence="2 3">
    <name type="scientific">Mesorhizobium metallidurans STM 2683</name>
    <dbReference type="NCBI Taxonomy" id="1297569"/>
    <lineage>
        <taxon>Bacteria</taxon>
        <taxon>Pseudomonadati</taxon>
        <taxon>Pseudomonadota</taxon>
        <taxon>Alphaproteobacteria</taxon>
        <taxon>Hyphomicrobiales</taxon>
        <taxon>Phyllobacteriaceae</taxon>
        <taxon>Mesorhizobium</taxon>
    </lineage>
</organism>
<dbReference type="Proteomes" id="UP000012062">
    <property type="component" value="Unassembled WGS sequence"/>
</dbReference>
<dbReference type="AlphaFoldDB" id="M5EL97"/>